<dbReference type="RefSeq" id="WP_210046643.1">
    <property type="nucleotide sequence ID" value="NZ_JBHLVU010000036.1"/>
</dbReference>
<comment type="caution">
    <text evidence="2">The sequence shown here is derived from an EMBL/GenBank/DDBJ whole genome shotgun (WGS) entry which is preliminary data.</text>
</comment>
<evidence type="ECO:0000313" key="2">
    <source>
        <dbReference type="EMBL" id="MBW7455731.1"/>
    </source>
</evidence>
<protein>
    <submittedName>
        <fullName evidence="2">Stage II sporulation protein M</fullName>
    </submittedName>
</protein>
<name>A0ABS7C4S9_9BACL</name>
<keyword evidence="1" id="KW-1133">Transmembrane helix</keyword>
<dbReference type="Proteomes" id="UP001519887">
    <property type="component" value="Unassembled WGS sequence"/>
</dbReference>
<dbReference type="PANTHER" id="PTHR35337">
    <property type="entry name" value="SLR1478 PROTEIN"/>
    <property type="match status" value="1"/>
</dbReference>
<sequence>MFGLREIFRHLGTMRHYLIFSCVIMLAGIVVGATNPGFDSFIQGQMAGLQQMADTIDNSSNPTLWFMVFIFFNNAIKSIIVMYLGAILGIVPFIFLAINGMMIGYIASITASQGGDAMITLMKGLLPHGIIEIPAIIIACAYGFRFGAMMFKGIGSLVVKRPGWGKDLEQFVMRTLPAMVFIVGLLLIAAVIESTFTLWLLGK</sequence>
<feature type="transmembrane region" description="Helical" evidence="1">
    <location>
        <begin position="58"/>
        <end position="76"/>
    </location>
</feature>
<reference evidence="2 3" key="1">
    <citation type="submission" date="2021-07" db="EMBL/GenBank/DDBJ databases">
        <title>Paenibacillus radiodurans sp. nov., isolated from the southeastern edge of Tengger Desert.</title>
        <authorList>
            <person name="Zhang G."/>
        </authorList>
    </citation>
    <scope>NUCLEOTIDE SEQUENCE [LARGE SCALE GENOMIC DNA]</scope>
    <source>
        <strain evidence="2 3">CCM 7311</strain>
    </source>
</reference>
<feature type="transmembrane region" description="Helical" evidence="1">
    <location>
        <begin position="125"/>
        <end position="144"/>
    </location>
</feature>
<dbReference type="EMBL" id="JAHZIK010000422">
    <property type="protein sequence ID" value="MBW7455731.1"/>
    <property type="molecule type" value="Genomic_DNA"/>
</dbReference>
<feature type="transmembrane region" description="Helical" evidence="1">
    <location>
        <begin position="83"/>
        <end position="105"/>
    </location>
</feature>
<organism evidence="2 3">
    <name type="scientific">Paenibacillus sepulcri</name>
    <dbReference type="NCBI Taxonomy" id="359917"/>
    <lineage>
        <taxon>Bacteria</taxon>
        <taxon>Bacillati</taxon>
        <taxon>Bacillota</taxon>
        <taxon>Bacilli</taxon>
        <taxon>Bacillales</taxon>
        <taxon>Paenibacillaceae</taxon>
        <taxon>Paenibacillus</taxon>
    </lineage>
</organism>
<feature type="transmembrane region" description="Helical" evidence="1">
    <location>
        <begin position="176"/>
        <end position="201"/>
    </location>
</feature>
<gene>
    <name evidence="2" type="ORF">K0U00_17025</name>
</gene>
<evidence type="ECO:0000313" key="3">
    <source>
        <dbReference type="Proteomes" id="UP001519887"/>
    </source>
</evidence>
<proteinExistence type="predicted"/>
<accession>A0ABS7C4S9</accession>
<dbReference type="PANTHER" id="PTHR35337:SF1">
    <property type="entry name" value="SLR1478 PROTEIN"/>
    <property type="match status" value="1"/>
</dbReference>
<keyword evidence="3" id="KW-1185">Reference proteome</keyword>
<keyword evidence="1" id="KW-0472">Membrane</keyword>
<dbReference type="InterPro" id="IPR002798">
    <property type="entry name" value="SpoIIM-like"/>
</dbReference>
<feature type="transmembrane region" description="Helical" evidence="1">
    <location>
        <begin position="17"/>
        <end position="38"/>
    </location>
</feature>
<keyword evidence="1" id="KW-0812">Transmembrane</keyword>
<evidence type="ECO:0000256" key="1">
    <source>
        <dbReference type="SAM" id="Phobius"/>
    </source>
</evidence>
<dbReference type="Pfam" id="PF01944">
    <property type="entry name" value="SpoIIM"/>
    <property type="match status" value="1"/>
</dbReference>